<dbReference type="InterPro" id="IPR023198">
    <property type="entry name" value="PGP-like_dom2"/>
</dbReference>
<dbReference type="EMBL" id="FOYL01000009">
    <property type="protein sequence ID" value="SFR25895.1"/>
    <property type="molecule type" value="Genomic_DNA"/>
</dbReference>
<dbReference type="Gene3D" id="1.10.150.240">
    <property type="entry name" value="Putative phosphatase, domain 2"/>
    <property type="match status" value="1"/>
</dbReference>
<evidence type="ECO:0000313" key="2">
    <source>
        <dbReference type="Proteomes" id="UP000198583"/>
    </source>
</evidence>
<accession>A0A1I6F7F1</accession>
<dbReference type="OrthoDB" id="9800058at2"/>
<dbReference type="RefSeq" id="WP_093601705.1">
    <property type="nucleotide sequence ID" value="NZ_FOYL01000009.1"/>
</dbReference>
<dbReference type="SFLD" id="SFLDS00003">
    <property type="entry name" value="Haloacid_Dehalogenase"/>
    <property type="match status" value="1"/>
</dbReference>
<dbReference type="PANTHER" id="PTHR43481">
    <property type="entry name" value="FRUCTOSE-1-PHOSPHATE PHOSPHATASE"/>
    <property type="match status" value="1"/>
</dbReference>
<keyword evidence="2" id="KW-1185">Reference proteome</keyword>
<name>A0A1I6F7F1_9PSEU</name>
<sequence>MNLACRGVLFDMDGVLVDSTVAAERAWTQWAHEFGVDPGQVLRGLHGRRSADTVRLHVPAVVHAHAVRRIDAIEIADAGSTEPIPGARELLESLPGKWAVVTSASRALLTARLGAAGMPEPSVIISSDDVTQGKPSPEGYLRAAAQLGVPIGECVVFEDSVNGVAAGLAAEPAAVVGVGVAALHTPAPVVVPDLRSVRWSGRGVEVSGELRRQAERPGARP</sequence>
<gene>
    <name evidence="1" type="ORF">SAMN04488564_109126</name>
</gene>
<dbReference type="GO" id="GO:0050308">
    <property type="term" value="F:sugar-phosphatase activity"/>
    <property type="evidence" value="ECO:0007669"/>
    <property type="project" value="TreeGrafter"/>
</dbReference>
<dbReference type="PANTHER" id="PTHR43481:SF4">
    <property type="entry name" value="GLYCEROL-1-PHOSPHATE PHOSPHOHYDROLASE 1-RELATED"/>
    <property type="match status" value="1"/>
</dbReference>
<dbReference type="InterPro" id="IPR051806">
    <property type="entry name" value="HAD-like_SPP"/>
</dbReference>
<reference evidence="2" key="1">
    <citation type="submission" date="2016-10" db="EMBL/GenBank/DDBJ databases">
        <authorList>
            <person name="Varghese N."/>
            <person name="Submissions S."/>
        </authorList>
    </citation>
    <scope>NUCLEOTIDE SEQUENCE [LARGE SCALE GENOMIC DNA]</scope>
    <source>
        <strain evidence="2">DSM 44232</strain>
    </source>
</reference>
<dbReference type="InterPro" id="IPR023214">
    <property type="entry name" value="HAD_sf"/>
</dbReference>
<dbReference type="SUPFAM" id="SSF56784">
    <property type="entry name" value="HAD-like"/>
    <property type="match status" value="1"/>
</dbReference>
<dbReference type="SFLD" id="SFLDG01129">
    <property type="entry name" value="C1.5:_HAD__Beta-PGM__Phosphata"/>
    <property type="match status" value="1"/>
</dbReference>
<dbReference type="Proteomes" id="UP000198583">
    <property type="component" value="Unassembled WGS sequence"/>
</dbReference>
<proteinExistence type="predicted"/>
<organism evidence="1 2">
    <name type="scientific">Lentzea waywayandensis</name>
    <dbReference type="NCBI Taxonomy" id="84724"/>
    <lineage>
        <taxon>Bacteria</taxon>
        <taxon>Bacillati</taxon>
        <taxon>Actinomycetota</taxon>
        <taxon>Actinomycetes</taxon>
        <taxon>Pseudonocardiales</taxon>
        <taxon>Pseudonocardiaceae</taxon>
        <taxon>Lentzea</taxon>
    </lineage>
</organism>
<dbReference type="InterPro" id="IPR006439">
    <property type="entry name" value="HAD-SF_hydro_IA"/>
</dbReference>
<protein>
    <submittedName>
        <fullName evidence="1">Sugar-phosphatase</fullName>
    </submittedName>
</protein>
<dbReference type="STRING" id="84724.SAMN04488564_109126"/>
<dbReference type="InterPro" id="IPR036412">
    <property type="entry name" value="HAD-like_sf"/>
</dbReference>
<dbReference type="AlphaFoldDB" id="A0A1I6F7F1"/>
<dbReference type="NCBIfam" id="TIGR01509">
    <property type="entry name" value="HAD-SF-IA-v3"/>
    <property type="match status" value="1"/>
</dbReference>
<dbReference type="Pfam" id="PF00702">
    <property type="entry name" value="Hydrolase"/>
    <property type="match status" value="1"/>
</dbReference>
<evidence type="ECO:0000313" key="1">
    <source>
        <dbReference type="EMBL" id="SFR25895.1"/>
    </source>
</evidence>
<dbReference type="Gene3D" id="3.40.50.1000">
    <property type="entry name" value="HAD superfamily/HAD-like"/>
    <property type="match status" value="1"/>
</dbReference>